<accession>A0A0M2R784</accession>
<sequence>MFITALTLSGTVSLTATANEALKHVGHVMTHWADTPEERGLLPVATAEAEIARTHAGFAASDLTDLASMHLHTRHVLHALDPTEESKGPGLGYGLIKAAEGVAAHAELASDSEDASDIIRVSGIMVASVGRNTTRRGEEAIELSKEILTGKTPESVAPQVQRLQKLTEALFIGQDLDQDGRIVWYHHEGGLAIATEQMDIIMHSTKQ</sequence>
<dbReference type="EMBL" id="LANI01000003">
    <property type="protein sequence ID" value="KKJ77737.1"/>
    <property type="molecule type" value="Genomic_DNA"/>
</dbReference>
<organism evidence="1 2">
    <name type="scientific">Kiloniella litopenaei</name>
    <dbReference type="NCBI Taxonomy" id="1549748"/>
    <lineage>
        <taxon>Bacteria</taxon>
        <taxon>Pseudomonadati</taxon>
        <taxon>Pseudomonadota</taxon>
        <taxon>Alphaproteobacteria</taxon>
        <taxon>Rhodospirillales</taxon>
        <taxon>Kiloniellaceae</taxon>
        <taxon>Kiloniella</taxon>
    </lineage>
</organism>
<dbReference type="AlphaFoldDB" id="A0A0M2R784"/>
<keyword evidence="2" id="KW-1185">Reference proteome</keyword>
<proteinExistence type="predicted"/>
<protein>
    <submittedName>
        <fullName evidence="1">Uncharacterized protein</fullName>
    </submittedName>
</protein>
<comment type="caution">
    <text evidence="1">The sequence shown here is derived from an EMBL/GenBank/DDBJ whole genome shotgun (WGS) entry which is preliminary data.</text>
</comment>
<name>A0A0M2R784_9PROT</name>
<dbReference type="Proteomes" id="UP000034491">
    <property type="component" value="Unassembled WGS sequence"/>
</dbReference>
<evidence type="ECO:0000313" key="2">
    <source>
        <dbReference type="Proteomes" id="UP000034491"/>
    </source>
</evidence>
<gene>
    <name evidence="1" type="ORF">WH95_04625</name>
</gene>
<reference evidence="1 2" key="1">
    <citation type="submission" date="2015-03" db="EMBL/GenBank/DDBJ databases">
        <title>Genome sequence of Kiloniella sp. P1-1, isolated from the gut microflora of Pacific white shrimp, Penaeus vannamei.</title>
        <authorList>
            <person name="Shao Z."/>
            <person name="Wang L."/>
            <person name="Li X."/>
        </authorList>
    </citation>
    <scope>NUCLEOTIDE SEQUENCE [LARGE SCALE GENOMIC DNA]</scope>
    <source>
        <strain evidence="1 2">P1-1</strain>
    </source>
</reference>
<evidence type="ECO:0000313" key="1">
    <source>
        <dbReference type="EMBL" id="KKJ77737.1"/>
    </source>
</evidence>